<evidence type="ECO:0000313" key="5">
    <source>
        <dbReference type="EMBL" id="SIT03377.1"/>
    </source>
</evidence>
<dbReference type="Gene3D" id="2.40.50.100">
    <property type="match status" value="1"/>
</dbReference>
<dbReference type="GO" id="GO:0016020">
    <property type="term" value="C:membrane"/>
    <property type="evidence" value="ECO:0007669"/>
    <property type="project" value="InterPro"/>
</dbReference>
<dbReference type="NCBIfam" id="TIGR01730">
    <property type="entry name" value="RND_mfp"/>
    <property type="match status" value="1"/>
</dbReference>
<feature type="domain" description="CusB-like beta-barrel" evidence="3">
    <location>
        <begin position="219"/>
        <end position="294"/>
    </location>
</feature>
<dbReference type="RefSeq" id="WP_076378591.1">
    <property type="nucleotide sequence ID" value="NZ_AP017422.1"/>
</dbReference>
<name>A0A173MJ69_9BACT</name>
<dbReference type="GO" id="GO:0030313">
    <property type="term" value="C:cell envelope"/>
    <property type="evidence" value="ECO:0007669"/>
    <property type="project" value="TreeGrafter"/>
</dbReference>
<sequence>MQKASLYITYATSFFVAAASLAGCHEKQEVKQEDKKFVLSDTMAKMILMDTVRRARIDDALTLSGEISFNENSVVKIFPHSSGQVTETKVSLGDRVERGQVIAVIKSADVAGSYADLSGADADVAIAKRQLDNAESLYKSGISSEKDYTEAKQNYLKAEAAKQKIQSLLSINGGNSQPGGVYSVIAPISGYIVEKKVNAGSFIRPDMGDNLFTISDLKEVWVWANVFETDIPKVKEGAPVQVSTLAYPGKVFNGKIEKLSEVLDPTNKALRVRITLQNEGLLLKPEMFAKVQVSNIEKDSAICIPTKALVSQNGKDFVVVYNSPSDMQIAPVEIMKTLGDKTYLNSGVTPGQLLVVKNQLLLFEQLQND</sequence>
<dbReference type="GO" id="GO:0015679">
    <property type="term" value="P:plasma membrane copper ion transport"/>
    <property type="evidence" value="ECO:0007669"/>
    <property type="project" value="TreeGrafter"/>
</dbReference>
<keyword evidence="2" id="KW-0813">Transport</keyword>
<dbReference type="GO" id="GO:0060003">
    <property type="term" value="P:copper ion export"/>
    <property type="evidence" value="ECO:0007669"/>
    <property type="project" value="TreeGrafter"/>
</dbReference>
<dbReference type="Pfam" id="PF25973">
    <property type="entry name" value="BSH_CzcB"/>
    <property type="match status" value="1"/>
</dbReference>
<accession>A0A173MJ69</accession>
<dbReference type="PANTHER" id="PTHR30097">
    <property type="entry name" value="CATION EFFLUX SYSTEM PROTEIN CUSB"/>
    <property type="match status" value="1"/>
</dbReference>
<evidence type="ECO:0000256" key="2">
    <source>
        <dbReference type="ARBA" id="ARBA00022448"/>
    </source>
</evidence>
<keyword evidence="6" id="KW-1185">Reference proteome</keyword>
<dbReference type="Gene3D" id="2.40.30.170">
    <property type="match status" value="1"/>
</dbReference>
<evidence type="ECO:0000313" key="6">
    <source>
        <dbReference type="Proteomes" id="UP000186917"/>
    </source>
</evidence>
<dbReference type="PROSITE" id="PS51257">
    <property type="entry name" value="PROKAR_LIPOPROTEIN"/>
    <property type="match status" value="1"/>
</dbReference>
<dbReference type="SUPFAM" id="SSF111369">
    <property type="entry name" value="HlyD-like secretion proteins"/>
    <property type="match status" value="1"/>
</dbReference>
<dbReference type="STRING" id="477680.SAMN05421788_10325"/>
<feature type="domain" description="CzcB-like barrel-sandwich hybrid" evidence="4">
    <location>
        <begin position="74"/>
        <end position="216"/>
    </location>
</feature>
<dbReference type="OrthoDB" id="9806939at2"/>
<dbReference type="Proteomes" id="UP000186917">
    <property type="component" value="Unassembled WGS sequence"/>
</dbReference>
<dbReference type="EMBL" id="FTOR01000003">
    <property type="protein sequence ID" value="SIT03377.1"/>
    <property type="molecule type" value="Genomic_DNA"/>
</dbReference>
<evidence type="ECO:0000259" key="4">
    <source>
        <dbReference type="Pfam" id="PF25973"/>
    </source>
</evidence>
<dbReference type="PANTHER" id="PTHR30097:SF4">
    <property type="entry name" value="SLR6042 PROTEIN"/>
    <property type="match status" value="1"/>
</dbReference>
<dbReference type="GO" id="GO:0022857">
    <property type="term" value="F:transmembrane transporter activity"/>
    <property type="evidence" value="ECO:0007669"/>
    <property type="project" value="InterPro"/>
</dbReference>
<gene>
    <name evidence="5" type="ORF">SAMN05421788_10325</name>
</gene>
<evidence type="ECO:0000256" key="1">
    <source>
        <dbReference type="ARBA" id="ARBA00009477"/>
    </source>
</evidence>
<dbReference type="AlphaFoldDB" id="A0A173MJ69"/>
<comment type="similarity">
    <text evidence="1">Belongs to the membrane fusion protein (MFP) (TC 8.A.1) family.</text>
</comment>
<dbReference type="InterPro" id="IPR058647">
    <property type="entry name" value="BSH_CzcB-like"/>
</dbReference>
<evidence type="ECO:0000259" key="3">
    <source>
        <dbReference type="Pfam" id="PF25954"/>
    </source>
</evidence>
<dbReference type="InterPro" id="IPR006143">
    <property type="entry name" value="RND_pump_MFP"/>
</dbReference>
<reference evidence="6" key="1">
    <citation type="submission" date="2017-01" db="EMBL/GenBank/DDBJ databases">
        <authorList>
            <person name="Varghese N."/>
            <person name="Submissions S."/>
        </authorList>
    </citation>
    <scope>NUCLEOTIDE SEQUENCE [LARGE SCALE GENOMIC DNA]</scope>
    <source>
        <strain evidence="6">DSM 21054</strain>
    </source>
</reference>
<dbReference type="InterPro" id="IPR058792">
    <property type="entry name" value="Beta-barrel_RND_2"/>
</dbReference>
<organism evidence="5 6">
    <name type="scientific">Filimonas lacunae</name>
    <dbReference type="NCBI Taxonomy" id="477680"/>
    <lineage>
        <taxon>Bacteria</taxon>
        <taxon>Pseudomonadati</taxon>
        <taxon>Bacteroidota</taxon>
        <taxon>Chitinophagia</taxon>
        <taxon>Chitinophagales</taxon>
        <taxon>Chitinophagaceae</taxon>
        <taxon>Filimonas</taxon>
    </lineage>
</organism>
<dbReference type="Gene3D" id="2.40.420.20">
    <property type="match status" value="1"/>
</dbReference>
<dbReference type="Gene3D" id="1.10.287.470">
    <property type="entry name" value="Helix hairpin bin"/>
    <property type="match status" value="1"/>
</dbReference>
<dbReference type="FunFam" id="2.40.30.170:FF:000010">
    <property type="entry name" value="Efflux RND transporter periplasmic adaptor subunit"/>
    <property type="match status" value="1"/>
</dbReference>
<dbReference type="KEGG" id="fln:FLA_3706"/>
<dbReference type="InterPro" id="IPR051909">
    <property type="entry name" value="MFP_Cation_Efflux"/>
</dbReference>
<proteinExistence type="inferred from homology"/>
<protein>
    <submittedName>
        <fullName evidence="5">Membrane fusion protein, cobalt-zinc-cadmium efflux system</fullName>
    </submittedName>
</protein>
<dbReference type="Pfam" id="PF25954">
    <property type="entry name" value="Beta-barrel_RND_2"/>
    <property type="match status" value="1"/>
</dbReference>